<dbReference type="Pfam" id="PF00188">
    <property type="entry name" value="CAP"/>
    <property type="match status" value="1"/>
</dbReference>
<dbReference type="Gene3D" id="3.40.33.10">
    <property type="entry name" value="CAP"/>
    <property type="match status" value="1"/>
</dbReference>
<dbReference type="SUPFAM" id="SSF55797">
    <property type="entry name" value="PR-1-like"/>
    <property type="match status" value="1"/>
</dbReference>
<feature type="domain" description="CAP-associated" evidence="2">
    <location>
        <begin position="56"/>
        <end position="195"/>
    </location>
</feature>
<dbReference type="AlphaFoldDB" id="A0A838CQQ4"/>
<evidence type="ECO:0000259" key="1">
    <source>
        <dbReference type="Pfam" id="PF00188"/>
    </source>
</evidence>
<dbReference type="RefSeq" id="WP_181471300.1">
    <property type="nucleotide sequence ID" value="NZ_JACEFG010000001.1"/>
</dbReference>
<dbReference type="Proteomes" id="UP000571017">
    <property type="component" value="Unassembled WGS sequence"/>
</dbReference>
<protein>
    <submittedName>
        <fullName evidence="3">CAP domain-containing protein</fullName>
    </submittedName>
</protein>
<accession>A0A838CQQ4</accession>
<comment type="caution">
    <text evidence="3">The sequence shown here is derived from an EMBL/GenBank/DDBJ whole genome shotgun (WGS) entry which is preliminary data.</text>
</comment>
<feature type="domain" description="SCP" evidence="1">
    <location>
        <begin position="228"/>
        <end position="334"/>
    </location>
</feature>
<gene>
    <name evidence="3" type="ORF">H0266_05180</name>
</gene>
<dbReference type="InterPro" id="IPR029410">
    <property type="entry name" value="CAP_assoc"/>
</dbReference>
<evidence type="ECO:0000259" key="2">
    <source>
        <dbReference type="Pfam" id="PF14504"/>
    </source>
</evidence>
<name>A0A838CQQ4_9BACI</name>
<dbReference type="InterPro" id="IPR014044">
    <property type="entry name" value="CAP_dom"/>
</dbReference>
<sequence>MKRFIMLCVITFVLIMGYSEWGESPSPPPSAVKDNPIEATFSEEEPEFELKEVDWMGMSTEKVIQLVGEPTWKSPSEYGYEWWTYEGEEQTYKQIGIQDGQVVTAVFLGGEATIEGMAIGQDYNRIKSDQSFQSTFALESEGAYRFELTSQDLKERPLVEIDEQWTAQLYFDTFINKLAAIRLIRNDVLLKMQPYKTVYRGVLPRSLPLERDEWEEVETGMEKQIISQTNHFRHTHNLSKLIFHKQASNVAFLHSRDMDEKNYFSHYAPDGKGLEDRMQGISYQEAGENIAAQYVDATAAVHGWLNSAGHREALLNSAYTHLGVGVYHRYYTQNFLTLP</sequence>
<dbReference type="PANTHER" id="PTHR31157:SF26">
    <property type="entry name" value="SCP-LIKE EXTRACELLULAR PROTEIN"/>
    <property type="match status" value="1"/>
</dbReference>
<proteinExistence type="predicted"/>
<dbReference type="Pfam" id="PF14504">
    <property type="entry name" value="CAP_assoc_N"/>
    <property type="match status" value="1"/>
</dbReference>
<organism evidence="3 4">
    <name type="scientific">Halobacillus locisalis</name>
    <dbReference type="NCBI Taxonomy" id="220753"/>
    <lineage>
        <taxon>Bacteria</taxon>
        <taxon>Bacillati</taxon>
        <taxon>Bacillota</taxon>
        <taxon>Bacilli</taxon>
        <taxon>Bacillales</taxon>
        <taxon>Bacillaceae</taxon>
        <taxon>Halobacillus</taxon>
    </lineage>
</organism>
<keyword evidence="4" id="KW-1185">Reference proteome</keyword>
<dbReference type="CDD" id="cd05379">
    <property type="entry name" value="CAP_bacterial"/>
    <property type="match status" value="1"/>
</dbReference>
<reference evidence="3 4" key="1">
    <citation type="journal article" date="2004" name="Extremophiles">
        <title>Halobacillus locisalis sp. nov., a halophilic bacterium isolated from a marine solar saltern of the Yellow Sea in Korea.</title>
        <authorList>
            <person name="Yoon J.H."/>
            <person name="Kang K.H."/>
            <person name="Oh T.K."/>
            <person name="Park Y.H."/>
        </authorList>
    </citation>
    <scope>NUCLEOTIDE SEQUENCE [LARGE SCALE GENOMIC DNA]</scope>
    <source>
        <strain evidence="3 4">KCTC 3788</strain>
    </source>
</reference>
<dbReference type="PANTHER" id="PTHR31157">
    <property type="entry name" value="SCP DOMAIN-CONTAINING PROTEIN"/>
    <property type="match status" value="1"/>
</dbReference>
<evidence type="ECO:0000313" key="4">
    <source>
        <dbReference type="Proteomes" id="UP000571017"/>
    </source>
</evidence>
<dbReference type="InterPro" id="IPR035940">
    <property type="entry name" value="CAP_sf"/>
</dbReference>
<evidence type="ECO:0000313" key="3">
    <source>
        <dbReference type="EMBL" id="MBA2174294.1"/>
    </source>
</evidence>
<dbReference type="EMBL" id="JACEFG010000001">
    <property type="protein sequence ID" value="MBA2174294.1"/>
    <property type="molecule type" value="Genomic_DNA"/>
</dbReference>